<feature type="binding site" evidence="6">
    <location>
        <position position="495"/>
    </location>
    <ligand>
        <name>Fe cation</name>
        <dbReference type="ChEBI" id="CHEBI:24875"/>
    </ligand>
</feature>
<dbReference type="PANTHER" id="PTHR42958">
    <property type="entry name" value="HYDROGENASE-2 LARGE CHAIN"/>
    <property type="match status" value="1"/>
</dbReference>
<feature type="binding site" evidence="6">
    <location>
        <position position="60"/>
    </location>
    <ligand>
        <name>Ni(2+)</name>
        <dbReference type="ChEBI" id="CHEBI:49786"/>
    </ligand>
</feature>
<dbReference type="GO" id="GO:0008901">
    <property type="term" value="F:ferredoxin hydrogenase activity"/>
    <property type="evidence" value="ECO:0007669"/>
    <property type="project" value="InterPro"/>
</dbReference>
<keyword evidence="6" id="KW-0408">Iron</keyword>
<dbReference type="Pfam" id="PF00374">
    <property type="entry name" value="NiFeSe_Hases"/>
    <property type="match status" value="2"/>
</dbReference>
<sequence length="503" mass="56792">MTSKIISPFNRVEGDLDVEVKFKENKVVDAKIVSRLFRGLELILKGKSPLDSLVITPRVCGICGASHLYASASALDMMFNAEVPRNAIRLRNVMSMAESCQNDLRHTYFMFLIDVVNKKYQEYINFEEVLKRFSPITGSSYKECFRWSKKYTEVYAIFGGQWPHGSAIIAGGVTSYPLPNEVQKAISILIDIRKNYLENVVLGGPVEQFLSTVKSYEDLLQWVEDYKDGDLSKIVEFGLEANWHKLGYGAGIMLSYGHLPSEEYVGSPSRKYFKPGIFLVKEKEYKEFDQNNILEFVTTSYYTYSKGDEIGLHPFEGETNPSLTDNSKKYSLTKCFRYKMDGNLLAPEVGALAMLTVSGNPLILDIMDKIGPSVLSRVIARLVRVITYNELMINELKDYEFGNPTYKKPKEVNEGKGFGLVEAPRGALGHWIVVKNGKIFNYQMVTPTQINMSPEDPKGNKSHLALALIGTEVSDINNPIEVYHVVRSHDPCMVCNVHMLKLI</sequence>
<comment type="cofactor">
    <cofactor evidence="6">
        <name>Fe cation</name>
        <dbReference type="ChEBI" id="CHEBI:24875"/>
    </cofactor>
</comment>
<reference evidence="7 8" key="1">
    <citation type="journal article" date="2021" name="Environ. Microbiol.">
        <title>New insights into the diversity and evolution of the archaeal mobilome from three complete genomes of Saccharolobus shibatae.</title>
        <authorList>
            <person name="Medvedeva S."/>
            <person name="Brandt D."/>
            <person name="Cvirkaite-Krupovic V."/>
            <person name="Liu Y."/>
            <person name="Severinov K."/>
            <person name="Ishino S."/>
            <person name="Ishino Y."/>
            <person name="Prangishvili D."/>
            <person name="Kalinowski J."/>
            <person name="Krupovic M."/>
        </authorList>
    </citation>
    <scope>NUCLEOTIDE SEQUENCE [LARGE SCALE GENOMIC DNA]</scope>
    <source>
        <strain evidence="7 8">S38A</strain>
    </source>
</reference>
<comment type="similarity">
    <text evidence="3">Belongs to the [NiFe]/[NiFeSe] hydrogenase large subunit family.</text>
</comment>
<dbReference type="EMBL" id="CP077713">
    <property type="protein sequence ID" value="QXJ35519.1"/>
    <property type="molecule type" value="Genomic_DNA"/>
</dbReference>
<evidence type="ECO:0000256" key="2">
    <source>
        <dbReference type="ARBA" id="ARBA00004196"/>
    </source>
</evidence>
<evidence type="ECO:0000256" key="5">
    <source>
        <dbReference type="ARBA" id="ARBA00022723"/>
    </source>
</evidence>
<accession>A0A8F5GZP3</accession>
<keyword evidence="4 6" id="KW-0533">Nickel</keyword>
<feature type="binding site" evidence="6">
    <location>
        <position position="41"/>
    </location>
    <ligand>
        <name>Mg(2+)</name>
        <dbReference type="ChEBI" id="CHEBI:18420"/>
    </ligand>
</feature>
<dbReference type="InterPro" id="IPR018194">
    <property type="entry name" value="Ni-dep_hyd_lsu_Ni_BS"/>
</dbReference>
<dbReference type="PROSITE" id="PS00507">
    <property type="entry name" value="NI_HGENASE_L_1"/>
    <property type="match status" value="1"/>
</dbReference>
<dbReference type="PANTHER" id="PTHR42958:SF4">
    <property type="entry name" value="HYDROGENASE EXPRESSION_FORMATION PROTEIN HUPK"/>
    <property type="match status" value="1"/>
</dbReference>
<name>A0A8F5GZP3_9CREN</name>
<feature type="binding site" evidence="6">
    <location>
        <position position="63"/>
    </location>
    <ligand>
        <name>Ni(2+)</name>
        <dbReference type="ChEBI" id="CHEBI:49786"/>
    </ligand>
</feature>
<dbReference type="Proteomes" id="UP000694036">
    <property type="component" value="Chromosome"/>
</dbReference>
<feature type="binding site" evidence="6">
    <location>
        <position position="63"/>
    </location>
    <ligand>
        <name>Fe cation</name>
        <dbReference type="ChEBI" id="CHEBI:24875"/>
    </ligand>
</feature>
<evidence type="ECO:0000313" key="7">
    <source>
        <dbReference type="EMBL" id="QXJ35519.1"/>
    </source>
</evidence>
<dbReference type="GeneID" id="65557412"/>
<evidence type="ECO:0000256" key="4">
    <source>
        <dbReference type="ARBA" id="ARBA00022596"/>
    </source>
</evidence>
<dbReference type="GO" id="GO:0033748">
    <property type="term" value="F:hydrogenase (acceptor) activity"/>
    <property type="evidence" value="ECO:0007669"/>
    <property type="project" value="UniProtKB-EC"/>
</dbReference>
<dbReference type="InterPro" id="IPR050867">
    <property type="entry name" value="NiFe/NiFeSe_hydrgnase_LSU"/>
</dbReference>
<evidence type="ECO:0000256" key="1">
    <source>
        <dbReference type="ARBA" id="ARBA00001967"/>
    </source>
</evidence>
<dbReference type="AlphaFoldDB" id="A0A8F5GZP3"/>
<feature type="binding site" evidence="6">
    <location>
        <position position="492"/>
    </location>
    <ligand>
        <name>Ni(2+)</name>
        <dbReference type="ChEBI" id="CHEBI:49786"/>
    </ligand>
</feature>
<feature type="binding site" evidence="6">
    <location>
        <position position="498"/>
    </location>
    <ligand>
        <name>Mg(2+)</name>
        <dbReference type="ChEBI" id="CHEBI:18420"/>
    </ligand>
</feature>
<evidence type="ECO:0000256" key="6">
    <source>
        <dbReference type="PIRSR" id="PIRSR601501-1"/>
    </source>
</evidence>
<keyword evidence="7" id="KW-0560">Oxidoreductase</keyword>
<dbReference type="RefSeq" id="WP_218258059.1">
    <property type="nucleotide sequence ID" value="NZ_CP077713.1"/>
</dbReference>
<dbReference type="EC" id="1.12.99.6" evidence="7"/>
<keyword evidence="5 6" id="KW-0479">Metal-binding</keyword>
<keyword evidence="6" id="KW-0460">Magnesium</keyword>
<evidence type="ECO:0000256" key="3">
    <source>
        <dbReference type="ARBA" id="ARBA00009292"/>
    </source>
</evidence>
<comment type="subcellular location">
    <subcellularLocation>
        <location evidence="2">Cell envelope</location>
    </subcellularLocation>
</comment>
<protein>
    <submittedName>
        <fullName evidence="7">Uptake [NiFe] hydrogenase, large subunit HyaB</fullName>
        <ecNumber evidence="7">1.12.99.6</ecNumber>
    </submittedName>
</protein>
<dbReference type="InterPro" id="IPR001501">
    <property type="entry name" value="Ni-dep_hyd_lsu"/>
</dbReference>
<proteinExistence type="inferred from homology"/>
<keyword evidence="8" id="KW-1185">Reference proteome</keyword>
<organism evidence="7 8">
    <name type="scientific">Saccharolobus shibatae</name>
    <dbReference type="NCBI Taxonomy" id="2286"/>
    <lineage>
        <taxon>Archaea</taxon>
        <taxon>Thermoproteota</taxon>
        <taxon>Thermoprotei</taxon>
        <taxon>Sulfolobales</taxon>
        <taxon>Sulfolobaceae</taxon>
        <taxon>Saccharolobus</taxon>
    </lineage>
</organism>
<comment type="cofactor">
    <cofactor evidence="1 6">
        <name>Ni(2+)</name>
        <dbReference type="ChEBI" id="CHEBI:49786"/>
    </cofactor>
</comment>
<evidence type="ECO:0000313" key="8">
    <source>
        <dbReference type="Proteomes" id="UP000694036"/>
    </source>
</evidence>
<dbReference type="GO" id="GO:0016151">
    <property type="term" value="F:nickel cation binding"/>
    <property type="evidence" value="ECO:0007669"/>
    <property type="project" value="InterPro"/>
</dbReference>
<gene>
    <name evidence="7" type="ORF">J5U22_02066</name>
</gene>
<feature type="binding site" evidence="6">
    <location>
        <position position="444"/>
    </location>
    <ligand>
        <name>Mg(2+)</name>
        <dbReference type="ChEBI" id="CHEBI:18420"/>
    </ligand>
</feature>